<comment type="similarity">
    <text evidence="2">Belongs to the eukaryotic/archaeal RNase P protein component 3 family.</text>
</comment>
<gene>
    <name evidence="5" type="ORF">Slin15195_G079830</name>
</gene>
<feature type="compositionally biased region" description="Basic and acidic residues" evidence="4">
    <location>
        <begin position="254"/>
        <end position="271"/>
    </location>
</feature>
<dbReference type="Pfam" id="PF01876">
    <property type="entry name" value="RNase_P_p30"/>
    <property type="match status" value="1"/>
</dbReference>
<evidence type="ECO:0000256" key="4">
    <source>
        <dbReference type="SAM" id="MobiDB-lite"/>
    </source>
</evidence>
<evidence type="ECO:0000313" key="6">
    <source>
        <dbReference type="Proteomes" id="UP001056384"/>
    </source>
</evidence>
<accession>A0A9Q9ASK8</accession>
<organism evidence="5 6">
    <name type="scientific">Septoria linicola</name>
    <dbReference type="NCBI Taxonomy" id="215465"/>
    <lineage>
        <taxon>Eukaryota</taxon>
        <taxon>Fungi</taxon>
        <taxon>Dikarya</taxon>
        <taxon>Ascomycota</taxon>
        <taxon>Pezizomycotina</taxon>
        <taxon>Dothideomycetes</taxon>
        <taxon>Dothideomycetidae</taxon>
        <taxon>Mycosphaerellales</taxon>
        <taxon>Mycosphaerellaceae</taxon>
        <taxon>Septoria</taxon>
    </lineage>
</organism>
<dbReference type="InterPro" id="IPR002738">
    <property type="entry name" value="RNase_P_p30"/>
</dbReference>
<dbReference type="SUPFAM" id="SSF89550">
    <property type="entry name" value="PHP domain-like"/>
    <property type="match status" value="1"/>
</dbReference>
<dbReference type="PANTHER" id="PTHR13031">
    <property type="entry name" value="RIBONUCLEASE P SUBUNIT P30"/>
    <property type="match status" value="1"/>
</dbReference>
<reference evidence="5" key="1">
    <citation type="submission" date="2022-06" db="EMBL/GenBank/DDBJ databases">
        <title>Complete genome sequences of two strains of the flax pathogen Septoria linicola.</title>
        <authorList>
            <person name="Lapalu N."/>
            <person name="Simon A."/>
            <person name="Demenou B."/>
            <person name="Paumier D."/>
            <person name="Guillot M.-P."/>
            <person name="Gout L."/>
            <person name="Valade R."/>
        </authorList>
    </citation>
    <scope>NUCLEOTIDE SEQUENCE</scope>
    <source>
        <strain evidence="5">SE15195</strain>
    </source>
</reference>
<dbReference type="PANTHER" id="PTHR13031:SF0">
    <property type="entry name" value="RIBONUCLEASE P PROTEIN SUBUNIT P30"/>
    <property type="match status" value="1"/>
</dbReference>
<keyword evidence="3" id="KW-0819">tRNA processing</keyword>
<evidence type="ECO:0000256" key="2">
    <source>
        <dbReference type="ARBA" id="ARBA00007331"/>
    </source>
</evidence>
<evidence type="ECO:0000256" key="1">
    <source>
        <dbReference type="ARBA" id="ARBA00004123"/>
    </source>
</evidence>
<dbReference type="Gene3D" id="3.20.20.140">
    <property type="entry name" value="Metal-dependent hydrolases"/>
    <property type="match status" value="1"/>
</dbReference>
<protein>
    <submittedName>
        <fullName evidence="5">RNase P subunit p30, polymerase/histidinol phosphatase</fullName>
    </submittedName>
</protein>
<dbReference type="Proteomes" id="UP001056384">
    <property type="component" value="Chromosome 6"/>
</dbReference>
<comment type="subcellular location">
    <subcellularLocation>
        <location evidence="1">Nucleus</location>
    </subcellularLocation>
</comment>
<dbReference type="InterPro" id="IPR016195">
    <property type="entry name" value="Pol/histidinol_Pase-like"/>
</dbReference>
<feature type="region of interest" description="Disordered" evidence="4">
    <location>
        <begin position="254"/>
        <end position="350"/>
    </location>
</feature>
<dbReference type="GO" id="GO:0005655">
    <property type="term" value="C:nucleolar ribonuclease P complex"/>
    <property type="evidence" value="ECO:0007669"/>
    <property type="project" value="TreeGrafter"/>
</dbReference>
<proteinExistence type="inferred from homology"/>
<dbReference type="GO" id="GO:0008033">
    <property type="term" value="P:tRNA processing"/>
    <property type="evidence" value="ECO:0007669"/>
    <property type="project" value="UniProtKB-KW"/>
</dbReference>
<sequence length="350" mass="38404">MFYDLNVQWKPNQPNDNLPRTLAFLHELGYNVVALNHTISGKLPADLTNPIPSHEDLLRTHKTLPPPSKLTILRRITLTLTETSHQNARLASLASNYDILALRPVDEKTLQLACSSLDCDIITLDLTQRLNFFFKHKMLQVAISAGKRIEICYAQGLLANDAQARRSLISNATQLIRATRGRGMILSSGVDLQRIGAVGCRGPWDVVNLAAVWGLGQERGYEAVSKEARSVVVMGKLKRTGYRGAVDVVYGGERSKEEEAEIRERQKEKQKQKQGGGKVEKKGQQQQQQGQKRKAEGETPASSDGIEKPMSKRQQKKLAHAERVKNGTAGPSANGGAENSAPITADAAAD</sequence>
<dbReference type="GO" id="GO:0003723">
    <property type="term" value="F:RNA binding"/>
    <property type="evidence" value="ECO:0007669"/>
    <property type="project" value="TreeGrafter"/>
</dbReference>
<evidence type="ECO:0000256" key="3">
    <source>
        <dbReference type="ARBA" id="ARBA00022694"/>
    </source>
</evidence>
<dbReference type="EMBL" id="CP099423">
    <property type="protein sequence ID" value="USW54664.1"/>
    <property type="molecule type" value="Genomic_DNA"/>
</dbReference>
<name>A0A9Q9ASK8_9PEZI</name>
<dbReference type="AlphaFoldDB" id="A0A9Q9ASK8"/>
<evidence type="ECO:0000313" key="5">
    <source>
        <dbReference type="EMBL" id="USW54664.1"/>
    </source>
</evidence>
<keyword evidence="6" id="KW-1185">Reference proteome</keyword>